<dbReference type="InterPro" id="IPR003660">
    <property type="entry name" value="HAMP_dom"/>
</dbReference>
<organism evidence="7 8">
    <name type="scientific">Selenomonas ruminantium</name>
    <dbReference type="NCBI Taxonomy" id="971"/>
    <lineage>
        <taxon>Bacteria</taxon>
        <taxon>Bacillati</taxon>
        <taxon>Bacillota</taxon>
        <taxon>Negativicutes</taxon>
        <taxon>Selenomonadales</taxon>
        <taxon>Selenomonadaceae</taxon>
        <taxon>Selenomonas</taxon>
    </lineage>
</organism>
<dbReference type="GO" id="GO:0005886">
    <property type="term" value="C:plasma membrane"/>
    <property type="evidence" value="ECO:0007669"/>
    <property type="project" value="TreeGrafter"/>
</dbReference>
<keyword evidence="4" id="KW-1133">Transmembrane helix</keyword>
<dbReference type="SUPFAM" id="SSF58104">
    <property type="entry name" value="Methyl-accepting chemotaxis protein (MCP) signaling domain"/>
    <property type="match status" value="1"/>
</dbReference>
<evidence type="ECO:0000256" key="1">
    <source>
        <dbReference type="ARBA" id="ARBA00022500"/>
    </source>
</evidence>
<dbReference type="Pfam" id="PF00015">
    <property type="entry name" value="MCPsignal"/>
    <property type="match status" value="1"/>
</dbReference>
<dbReference type="PANTHER" id="PTHR43531">
    <property type="entry name" value="PROTEIN ICFG"/>
    <property type="match status" value="1"/>
</dbReference>
<proteinExistence type="inferred from homology"/>
<reference evidence="7 8" key="1">
    <citation type="submission" date="2016-10" db="EMBL/GenBank/DDBJ databases">
        <authorList>
            <person name="de Groot N.N."/>
        </authorList>
    </citation>
    <scope>NUCLEOTIDE SEQUENCE [LARGE SCALE GENOMIC DNA]</scope>
    <source>
        <strain evidence="7 8">DSM 2872</strain>
    </source>
</reference>
<dbReference type="Proteomes" id="UP000183469">
    <property type="component" value="Unassembled WGS sequence"/>
</dbReference>
<dbReference type="PROSITE" id="PS50111">
    <property type="entry name" value="CHEMOTAXIS_TRANSDUC_2"/>
    <property type="match status" value="1"/>
</dbReference>
<evidence type="ECO:0000256" key="2">
    <source>
        <dbReference type="ARBA" id="ARBA00029447"/>
    </source>
</evidence>
<dbReference type="EMBL" id="FNQG01000002">
    <property type="protein sequence ID" value="SDZ78842.1"/>
    <property type="molecule type" value="Genomic_DNA"/>
</dbReference>
<evidence type="ECO:0000259" key="6">
    <source>
        <dbReference type="PROSITE" id="PS50885"/>
    </source>
</evidence>
<keyword evidence="1" id="KW-0145">Chemotaxis</keyword>
<keyword evidence="4" id="KW-0472">Membrane</keyword>
<dbReference type="OrthoDB" id="9814363at2"/>
<name>A0A1H3VXM7_SELRU</name>
<dbReference type="GO" id="GO:0007165">
    <property type="term" value="P:signal transduction"/>
    <property type="evidence" value="ECO:0007669"/>
    <property type="project" value="UniProtKB-KW"/>
</dbReference>
<accession>A0A1H3VXM7</accession>
<keyword evidence="4" id="KW-0812">Transmembrane</keyword>
<evidence type="ECO:0000313" key="8">
    <source>
        <dbReference type="Proteomes" id="UP000183469"/>
    </source>
</evidence>
<sequence length="520" mass="56237">MNGQETIAGVIRTLLKRVFIMVVAVVAIVGFSLYLFTSYVALVNDAGVVRGGSQRIVKQVLAGADASKTTAKIEGLLSGMGSRMHIGSFPAKRDEVEKYWQGEVKPAIAEYQQSKNPAHLLEVSETYFDKTNAMVDAAQTMVDVMAVILYILLLAFIAAVYLVLKRVTNTFEERVVQPLSALEGSVNQLAQGHMSQKFSYPRQDEIGALYKLLNEMRQEILGYVKDIEKNLDTMAGGDLVSTTDMQYIGDYAPIQQNINHIRQTLCQEMQNMGEMASMVAVSAGEVSKVSQSLAEGAMSQNETVQDLQNKIGEAIEENAKVDTLVDNALSARMQTKNSIAATQEQMNNVVTAMQEISDASNEIRSILGTLDEITGQTALLSLNASIEAARAGEAGRGFAVVAENVRKLAEQSADSTQNIQQLISRALSAIDRGTQVVNAAADSLASTGQNTEVVDEAFRKLKEQSAAQQVKMEAVNSLSTDILGVVTDNSAVSEECAASSTELSNFSDSLKESVNKFRTN</sequence>
<dbReference type="Gene3D" id="1.10.287.950">
    <property type="entry name" value="Methyl-accepting chemotaxis protein"/>
    <property type="match status" value="1"/>
</dbReference>
<feature type="transmembrane region" description="Helical" evidence="4">
    <location>
        <begin position="144"/>
        <end position="164"/>
    </location>
</feature>
<dbReference type="InterPro" id="IPR051310">
    <property type="entry name" value="MCP_chemotaxis"/>
</dbReference>
<evidence type="ECO:0000256" key="4">
    <source>
        <dbReference type="SAM" id="Phobius"/>
    </source>
</evidence>
<keyword evidence="3" id="KW-0807">Transducer</keyword>
<dbReference type="SMART" id="SM00283">
    <property type="entry name" value="MA"/>
    <property type="match status" value="1"/>
</dbReference>
<dbReference type="CDD" id="cd06225">
    <property type="entry name" value="HAMP"/>
    <property type="match status" value="1"/>
</dbReference>
<evidence type="ECO:0000259" key="5">
    <source>
        <dbReference type="PROSITE" id="PS50111"/>
    </source>
</evidence>
<dbReference type="PANTHER" id="PTHR43531:SF11">
    <property type="entry name" value="METHYL-ACCEPTING CHEMOTAXIS PROTEIN 3"/>
    <property type="match status" value="1"/>
</dbReference>
<dbReference type="Pfam" id="PF00672">
    <property type="entry name" value="HAMP"/>
    <property type="match status" value="1"/>
</dbReference>
<dbReference type="RefSeq" id="WP_074670791.1">
    <property type="nucleotide sequence ID" value="NZ_FNQG01000002.1"/>
</dbReference>
<gene>
    <name evidence="7" type="ORF">SAMN05660648_00622</name>
</gene>
<dbReference type="AlphaFoldDB" id="A0A1H3VXM7"/>
<dbReference type="GO" id="GO:0004888">
    <property type="term" value="F:transmembrane signaling receptor activity"/>
    <property type="evidence" value="ECO:0007669"/>
    <property type="project" value="InterPro"/>
</dbReference>
<evidence type="ECO:0000256" key="3">
    <source>
        <dbReference type="PROSITE-ProRule" id="PRU00284"/>
    </source>
</evidence>
<dbReference type="InterPro" id="IPR004089">
    <property type="entry name" value="MCPsignal_dom"/>
</dbReference>
<feature type="domain" description="Methyl-accepting transducer" evidence="5">
    <location>
        <begin position="275"/>
        <end position="504"/>
    </location>
</feature>
<dbReference type="GO" id="GO:0006935">
    <property type="term" value="P:chemotaxis"/>
    <property type="evidence" value="ECO:0007669"/>
    <property type="project" value="UniProtKB-KW"/>
</dbReference>
<comment type="similarity">
    <text evidence="2">Belongs to the methyl-accepting chemotaxis (MCP) protein family.</text>
</comment>
<dbReference type="Gene3D" id="1.10.8.500">
    <property type="entry name" value="HAMP domain in histidine kinase"/>
    <property type="match status" value="1"/>
</dbReference>
<dbReference type="PROSITE" id="PS50885">
    <property type="entry name" value="HAMP"/>
    <property type="match status" value="1"/>
</dbReference>
<dbReference type="InterPro" id="IPR004090">
    <property type="entry name" value="Chemotax_Me-accpt_rcpt"/>
</dbReference>
<dbReference type="SMART" id="SM00304">
    <property type="entry name" value="HAMP"/>
    <property type="match status" value="1"/>
</dbReference>
<evidence type="ECO:0000313" key="7">
    <source>
        <dbReference type="EMBL" id="SDZ78842.1"/>
    </source>
</evidence>
<dbReference type="PRINTS" id="PR00260">
    <property type="entry name" value="CHEMTRNSDUCR"/>
</dbReference>
<protein>
    <submittedName>
        <fullName evidence="7">Methyl-accepting chemotaxis protein</fullName>
    </submittedName>
</protein>
<feature type="transmembrane region" description="Helical" evidence="4">
    <location>
        <begin position="18"/>
        <end position="42"/>
    </location>
</feature>
<feature type="domain" description="HAMP" evidence="6">
    <location>
        <begin position="173"/>
        <end position="225"/>
    </location>
</feature>